<evidence type="ECO:0000259" key="9">
    <source>
        <dbReference type="PROSITE" id="PS50048"/>
    </source>
</evidence>
<dbReference type="PANTHER" id="PTHR47660:SF2">
    <property type="entry name" value="TRANSCRIPTION FACTOR WITH C2H2 AND ZN(2)-CYS(6) DNA BINDING DOMAIN (EUROFUNG)"/>
    <property type="match status" value="1"/>
</dbReference>
<feature type="compositionally biased region" description="Low complexity" evidence="8">
    <location>
        <begin position="877"/>
        <end position="889"/>
    </location>
</feature>
<evidence type="ECO:0000313" key="11">
    <source>
        <dbReference type="EMBL" id="KAH7358151.1"/>
    </source>
</evidence>
<dbReference type="Gene3D" id="4.10.240.10">
    <property type="entry name" value="Zn(2)-C6 fungal-type DNA-binding domain"/>
    <property type="match status" value="1"/>
</dbReference>
<protein>
    <submittedName>
        <fullName evidence="11">Uncharacterized protein</fullName>
    </submittedName>
</protein>
<dbReference type="GO" id="GO:0000981">
    <property type="term" value="F:DNA-binding transcription factor activity, RNA polymerase II-specific"/>
    <property type="evidence" value="ECO:0007669"/>
    <property type="project" value="InterPro"/>
</dbReference>
<evidence type="ECO:0000313" key="12">
    <source>
        <dbReference type="Proteomes" id="UP000813385"/>
    </source>
</evidence>
<dbReference type="OrthoDB" id="40579at2759"/>
<dbReference type="Pfam" id="PF00096">
    <property type="entry name" value="zf-C2H2"/>
    <property type="match status" value="1"/>
</dbReference>
<gene>
    <name evidence="11" type="ORF">B0T11DRAFT_100394</name>
</gene>
<feature type="domain" description="Zn(2)-C6 fungal-type" evidence="9">
    <location>
        <begin position="86"/>
        <end position="113"/>
    </location>
</feature>
<keyword evidence="6" id="KW-0539">Nucleus</keyword>
<dbReference type="SMART" id="SM00355">
    <property type="entry name" value="ZnF_C2H2"/>
    <property type="match status" value="2"/>
</dbReference>
<reference evidence="11" key="1">
    <citation type="journal article" date="2021" name="Nat. Commun.">
        <title>Genetic determinants of endophytism in the Arabidopsis root mycobiome.</title>
        <authorList>
            <person name="Mesny F."/>
            <person name="Miyauchi S."/>
            <person name="Thiergart T."/>
            <person name="Pickel B."/>
            <person name="Atanasova L."/>
            <person name="Karlsson M."/>
            <person name="Huettel B."/>
            <person name="Barry K.W."/>
            <person name="Haridas S."/>
            <person name="Chen C."/>
            <person name="Bauer D."/>
            <person name="Andreopoulos W."/>
            <person name="Pangilinan J."/>
            <person name="LaButti K."/>
            <person name="Riley R."/>
            <person name="Lipzen A."/>
            <person name="Clum A."/>
            <person name="Drula E."/>
            <person name="Henrissat B."/>
            <person name="Kohler A."/>
            <person name="Grigoriev I.V."/>
            <person name="Martin F.M."/>
            <person name="Hacquard S."/>
        </authorList>
    </citation>
    <scope>NUCLEOTIDE SEQUENCE</scope>
    <source>
        <strain evidence="11">MPI-CAGE-AT-0016</strain>
    </source>
</reference>
<dbReference type="PANTHER" id="PTHR47660">
    <property type="entry name" value="TRANSCRIPTION FACTOR WITH C2H2 AND ZN(2)-CYS(6) DNA BINDING DOMAIN (EUROFUNG)-RELATED-RELATED"/>
    <property type="match status" value="1"/>
</dbReference>
<dbReference type="PROSITE" id="PS00028">
    <property type="entry name" value="ZINC_FINGER_C2H2_1"/>
    <property type="match status" value="2"/>
</dbReference>
<dbReference type="Proteomes" id="UP000813385">
    <property type="component" value="Unassembled WGS sequence"/>
</dbReference>
<proteinExistence type="predicted"/>
<dbReference type="EMBL" id="JAGPXD010000004">
    <property type="protein sequence ID" value="KAH7358151.1"/>
    <property type="molecule type" value="Genomic_DNA"/>
</dbReference>
<evidence type="ECO:0000256" key="6">
    <source>
        <dbReference type="ARBA" id="ARBA00023242"/>
    </source>
</evidence>
<feature type="region of interest" description="Disordered" evidence="8">
    <location>
        <begin position="177"/>
        <end position="212"/>
    </location>
</feature>
<evidence type="ECO:0000256" key="7">
    <source>
        <dbReference type="PROSITE-ProRule" id="PRU00042"/>
    </source>
</evidence>
<keyword evidence="1" id="KW-0479">Metal-binding</keyword>
<keyword evidence="5" id="KW-0804">Transcription</keyword>
<evidence type="ECO:0000256" key="4">
    <source>
        <dbReference type="ARBA" id="ARBA00023015"/>
    </source>
</evidence>
<dbReference type="SMART" id="SM00066">
    <property type="entry name" value="GAL4"/>
    <property type="match status" value="1"/>
</dbReference>
<dbReference type="Pfam" id="PF00172">
    <property type="entry name" value="Zn_clus"/>
    <property type="match status" value="1"/>
</dbReference>
<dbReference type="SUPFAM" id="SSF57667">
    <property type="entry name" value="beta-beta-alpha zinc fingers"/>
    <property type="match status" value="1"/>
</dbReference>
<keyword evidence="3" id="KW-0862">Zinc</keyword>
<organism evidence="11 12">
    <name type="scientific">Plectosphaerella cucumerina</name>
    <dbReference type="NCBI Taxonomy" id="40658"/>
    <lineage>
        <taxon>Eukaryota</taxon>
        <taxon>Fungi</taxon>
        <taxon>Dikarya</taxon>
        <taxon>Ascomycota</taxon>
        <taxon>Pezizomycotina</taxon>
        <taxon>Sordariomycetes</taxon>
        <taxon>Hypocreomycetidae</taxon>
        <taxon>Glomerellales</taxon>
        <taxon>Plectosphaerellaceae</taxon>
        <taxon>Plectosphaerella</taxon>
    </lineage>
</organism>
<evidence type="ECO:0000256" key="1">
    <source>
        <dbReference type="ARBA" id="ARBA00022723"/>
    </source>
</evidence>
<dbReference type="InterPro" id="IPR036236">
    <property type="entry name" value="Znf_C2H2_sf"/>
</dbReference>
<dbReference type="AlphaFoldDB" id="A0A8K0T8B4"/>
<feature type="compositionally biased region" description="Basic residues" evidence="8">
    <location>
        <begin position="191"/>
        <end position="201"/>
    </location>
</feature>
<accession>A0A8K0T8B4</accession>
<keyword evidence="4" id="KW-0805">Transcription regulation</keyword>
<feature type="region of interest" description="Disordered" evidence="8">
    <location>
        <begin position="853"/>
        <end position="890"/>
    </location>
</feature>
<evidence type="ECO:0000256" key="2">
    <source>
        <dbReference type="ARBA" id="ARBA00022771"/>
    </source>
</evidence>
<dbReference type="PROSITE" id="PS50048">
    <property type="entry name" value="ZN2_CY6_FUNGAL_2"/>
    <property type="match status" value="1"/>
</dbReference>
<dbReference type="CDD" id="cd00067">
    <property type="entry name" value="GAL4"/>
    <property type="match status" value="1"/>
</dbReference>
<feature type="domain" description="C2H2-type" evidence="10">
    <location>
        <begin position="12"/>
        <end position="39"/>
    </location>
</feature>
<dbReference type="PROSITE" id="PS00463">
    <property type="entry name" value="ZN2_CY6_FUNGAL_1"/>
    <property type="match status" value="1"/>
</dbReference>
<evidence type="ECO:0000256" key="5">
    <source>
        <dbReference type="ARBA" id="ARBA00023163"/>
    </source>
</evidence>
<feature type="domain" description="C2H2-type" evidence="10">
    <location>
        <begin position="40"/>
        <end position="68"/>
    </location>
</feature>
<name>A0A8K0T8B4_9PEZI</name>
<evidence type="ECO:0000256" key="3">
    <source>
        <dbReference type="ARBA" id="ARBA00022833"/>
    </source>
</evidence>
<dbReference type="InterPro" id="IPR001138">
    <property type="entry name" value="Zn2Cys6_DnaBD"/>
</dbReference>
<dbReference type="PROSITE" id="PS50157">
    <property type="entry name" value="ZINC_FINGER_C2H2_2"/>
    <property type="match status" value="2"/>
</dbReference>
<keyword evidence="2 7" id="KW-0863">Zinc-finger</keyword>
<sequence length="986" mass="108639">MNKSTTSPTMTVYCTYCGKSFTRKEHLERHIPTHTEIKPHRCGACQLGFARRDLLQRHYSTYHEIRDPMDPIPGGVPTVAGRTPIACQNCASAKTGCDKRVPCSRCAEKGLPCAARFARRASKAAVRASQASVAFQQQMMPVVVGHQQQPAPAMNFMDLDPLMSKQQNSPSQLLNMSPMGPLDPTMNDGTHRHHSPTHSHHGSADFPSPLHKMDGMDGFMQLDSGDFMTPSIPYHDMMGWQDYTIDFDMYSNPLPLMQDLPLPMLGDMSDVASVSEPLTGTSSRASTHTRSTSIMSSADFEPCFKPVEPKHPTPPGAEAPIPEFDVMLAAENHWSMARVNPTVGTCPRTAIVHLECLEEKCKQEGTWDALAQYISKANYSDVDLAATVPMTDRTRDRMLAVTQSFLQKALEIHRGGSEGRRSSITADFFIVLPPGNILEYFLRSYVRSLTYYFSLTGGGGGLFDPNEMLVNNKASTLLVLLMIAQGAAAVPTAEARYLSAGLIETCRISLFDMIEKDVELAADPVVLRCALLLMNLGTWSGDKWLQDIAMGQRGMYLSMLKHAGMLEAQPAMIPVADATTSRDLQWRAWLHRESQNRLVYNWVMNDGELSLFSDTTPMLAITDLACPLPGPEALWLSRSTDEFFDNVQHMYGGAGPHAAPSLLDLFQEFVGDNIANGQASVTPQHLRLLLHPLQSMLSHLRQMLSCFGETGSPRRGSSRNVTRSSTMMRLEEVQGLLQRWYELASAMRKENPACEATQTNLVLYHLISLNAVTDFPEIERLARREAFDGSSWQLAARHARCVSNPEEAVFHCGQVMRLVRAMLPDRRPCWWAAALYRATLILWVEGVARADRAQQQQEQRTPPAPGTPMGRRPHQRSSSTDSHSSVTSSLAAGMRHATLDPGVFAVDGVMPEDPVLIRYLWNGAGEANAAAATPMLTRADGGAVSLDRPGEVLAYGVAAIEEGTTCRVGDGIKRKLATLGQRWASV</sequence>
<dbReference type="Gene3D" id="3.30.160.60">
    <property type="entry name" value="Classic Zinc Finger"/>
    <property type="match status" value="1"/>
</dbReference>
<dbReference type="FunFam" id="3.30.160.60:FF:000065">
    <property type="entry name" value="B-cell CLL/lymphoma 6, member B"/>
    <property type="match status" value="1"/>
</dbReference>
<keyword evidence="12" id="KW-1185">Reference proteome</keyword>
<comment type="caution">
    <text evidence="11">The sequence shown here is derived from an EMBL/GenBank/DDBJ whole genome shotgun (WGS) entry which is preliminary data.</text>
</comment>
<dbReference type="InterPro" id="IPR036864">
    <property type="entry name" value="Zn2-C6_fun-type_DNA-bd_sf"/>
</dbReference>
<dbReference type="SUPFAM" id="SSF57701">
    <property type="entry name" value="Zn2/Cys6 DNA-binding domain"/>
    <property type="match status" value="1"/>
</dbReference>
<evidence type="ECO:0000256" key="8">
    <source>
        <dbReference type="SAM" id="MobiDB-lite"/>
    </source>
</evidence>
<dbReference type="InterPro" id="IPR013087">
    <property type="entry name" value="Znf_C2H2_type"/>
</dbReference>
<evidence type="ECO:0000259" key="10">
    <source>
        <dbReference type="PROSITE" id="PS50157"/>
    </source>
</evidence>
<dbReference type="GO" id="GO:0008270">
    <property type="term" value="F:zinc ion binding"/>
    <property type="evidence" value="ECO:0007669"/>
    <property type="project" value="UniProtKB-KW"/>
</dbReference>